<dbReference type="InterPro" id="IPR009078">
    <property type="entry name" value="Ferritin-like_SF"/>
</dbReference>
<keyword evidence="4 5" id="KW-0408">Iron</keyword>
<dbReference type="InterPro" id="IPR014034">
    <property type="entry name" value="Ferritin_CS"/>
</dbReference>
<dbReference type="EMBL" id="JAKMXF010000318">
    <property type="protein sequence ID" value="KAI6649690.1"/>
    <property type="molecule type" value="Genomic_DNA"/>
</dbReference>
<name>A0AAV7JMP5_9METZ</name>
<proteinExistence type="inferred from homology"/>
<dbReference type="PANTHER" id="PTHR11431">
    <property type="entry name" value="FERRITIN"/>
    <property type="match status" value="1"/>
</dbReference>
<protein>
    <recommendedName>
        <fullName evidence="6">Ferritin</fullName>
        <ecNumber evidence="6">1.16.3.1</ecNumber>
    </recommendedName>
</protein>
<comment type="catalytic activity">
    <reaction evidence="6">
        <text>4 Fe(2+) + O2 + 4 H(+) = 4 Fe(3+) + 2 H2O</text>
        <dbReference type="Rhea" id="RHEA:11148"/>
        <dbReference type="ChEBI" id="CHEBI:15377"/>
        <dbReference type="ChEBI" id="CHEBI:15378"/>
        <dbReference type="ChEBI" id="CHEBI:15379"/>
        <dbReference type="ChEBI" id="CHEBI:29033"/>
        <dbReference type="ChEBI" id="CHEBI:29034"/>
        <dbReference type="EC" id="1.16.3.1"/>
    </reaction>
</comment>
<dbReference type="InterPro" id="IPR009040">
    <property type="entry name" value="Ferritin-like_diiron"/>
</dbReference>
<accession>A0AAV7JMP5</accession>
<evidence type="ECO:0000256" key="6">
    <source>
        <dbReference type="RuleBase" id="RU361145"/>
    </source>
</evidence>
<feature type="binding site" evidence="5">
    <location>
        <position position="143"/>
    </location>
    <ligand>
        <name>Fe cation</name>
        <dbReference type="ChEBI" id="CHEBI:24875"/>
        <label>1</label>
    </ligand>
</feature>
<evidence type="ECO:0000256" key="3">
    <source>
        <dbReference type="ARBA" id="ARBA00022723"/>
    </source>
</evidence>
<keyword evidence="2 6" id="KW-0409">Iron storage</keyword>
<dbReference type="GO" id="GO:0005737">
    <property type="term" value="C:cytoplasm"/>
    <property type="evidence" value="ECO:0007669"/>
    <property type="project" value="TreeGrafter"/>
</dbReference>
<dbReference type="Gene3D" id="1.20.1260.10">
    <property type="match status" value="1"/>
</dbReference>
<comment type="function">
    <text evidence="6">Stores iron in a soluble, non-toxic, readily available form. Important for iron homeostasis. Iron is taken up in the ferrous form and deposited as ferric hydroxides after oxidation.</text>
</comment>
<dbReference type="PROSITE" id="PS50905">
    <property type="entry name" value="FERRITIN_LIKE"/>
    <property type="match status" value="1"/>
</dbReference>
<dbReference type="AlphaFoldDB" id="A0AAV7JMP5"/>
<evidence type="ECO:0000313" key="8">
    <source>
        <dbReference type="EMBL" id="KAI6649690.1"/>
    </source>
</evidence>
<evidence type="ECO:0000256" key="4">
    <source>
        <dbReference type="ARBA" id="ARBA00023004"/>
    </source>
</evidence>
<sequence length="176" mass="20179">MASSSDQYPVRQNYHPVSEGAINKQINMELHAFYTYLSMAYHFDRHDVGLQGFHEFFKKRSGEELEHAQKFMKYQNTRGGTIVIQDIKKPIKDSWGSCLEAMEGALNLERTVNDSLLKLHATASGNNDAHLCDFLESEYLDEQVEDIKKLGEHITNLKRVGTGLGEYMFDKETLKD</sequence>
<dbReference type="SUPFAM" id="SSF47240">
    <property type="entry name" value="Ferritin-like"/>
    <property type="match status" value="1"/>
</dbReference>
<keyword evidence="3 5" id="KW-0479">Metal-binding</keyword>
<evidence type="ECO:0000256" key="1">
    <source>
        <dbReference type="ARBA" id="ARBA00007513"/>
    </source>
</evidence>
<dbReference type="InterPro" id="IPR008331">
    <property type="entry name" value="Ferritin_DPS_dom"/>
</dbReference>
<comment type="similarity">
    <text evidence="1 6">Belongs to the ferritin family.</text>
</comment>
<feature type="domain" description="Ferritin-like diiron" evidence="7">
    <location>
        <begin position="12"/>
        <end position="161"/>
    </location>
</feature>
<dbReference type="Pfam" id="PF00210">
    <property type="entry name" value="Ferritin"/>
    <property type="match status" value="1"/>
</dbReference>
<feature type="binding site" evidence="5">
    <location>
        <position position="29"/>
    </location>
    <ligand>
        <name>Fe cation</name>
        <dbReference type="ChEBI" id="CHEBI:24875"/>
        <label>1</label>
    </ligand>
</feature>
<comment type="caution">
    <text evidence="8">The sequence shown here is derived from an EMBL/GenBank/DDBJ whole genome shotgun (WGS) entry which is preliminary data.</text>
</comment>
<evidence type="ECO:0000313" key="9">
    <source>
        <dbReference type="Proteomes" id="UP001165289"/>
    </source>
</evidence>
<feature type="binding site" evidence="5">
    <location>
        <position position="67"/>
    </location>
    <ligand>
        <name>Fe cation</name>
        <dbReference type="ChEBI" id="CHEBI:24875"/>
        <label>1</label>
    </ligand>
</feature>
<dbReference type="InterPro" id="IPR012347">
    <property type="entry name" value="Ferritin-like"/>
</dbReference>
<dbReference type="GO" id="GO:0006826">
    <property type="term" value="P:iron ion transport"/>
    <property type="evidence" value="ECO:0007669"/>
    <property type="project" value="InterPro"/>
</dbReference>
<dbReference type="PANTHER" id="PTHR11431:SF75">
    <property type="entry name" value="FERRITIN"/>
    <property type="match status" value="1"/>
</dbReference>
<dbReference type="GO" id="GO:0006879">
    <property type="term" value="P:intracellular iron ion homeostasis"/>
    <property type="evidence" value="ECO:0007669"/>
    <property type="project" value="UniProtKB-KW"/>
</dbReference>
<feature type="binding site" evidence="5">
    <location>
        <position position="109"/>
    </location>
    <ligand>
        <name>Fe cation</name>
        <dbReference type="ChEBI" id="CHEBI:24875"/>
        <label>1</label>
    </ligand>
</feature>
<dbReference type="CDD" id="cd01056">
    <property type="entry name" value="Euk_Ferritin"/>
    <property type="match status" value="1"/>
</dbReference>
<keyword evidence="9" id="KW-1185">Reference proteome</keyword>
<dbReference type="GO" id="GO:0008199">
    <property type="term" value="F:ferric iron binding"/>
    <property type="evidence" value="ECO:0007669"/>
    <property type="project" value="InterPro"/>
</dbReference>
<dbReference type="FunFam" id="1.20.1260.10:FF:000002">
    <property type="entry name" value="Ferritin, mitochondrial"/>
    <property type="match status" value="1"/>
</dbReference>
<reference evidence="8 9" key="1">
    <citation type="journal article" date="2023" name="BMC Biol.">
        <title>The compact genome of the sponge Oopsacas minuta (Hexactinellida) is lacking key metazoan core genes.</title>
        <authorList>
            <person name="Santini S."/>
            <person name="Schenkelaars Q."/>
            <person name="Jourda C."/>
            <person name="Duchesne M."/>
            <person name="Belahbib H."/>
            <person name="Rocher C."/>
            <person name="Selva M."/>
            <person name="Riesgo A."/>
            <person name="Vervoort M."/>
            <person name="Leys S.P."/>
            <person name="Kodjabachian L."/>
            <person name="Le Bivic A."/>
            <person name="Borchiellini C."/>
            <person name="Claverie J.M."/>
            <person name="Renard E."/>
        </authorList>
    </citation>
    <scope>NUCLEOTIDE SEQUENCE [LARGE SCALE GENOMIC DNA]</scope>
    <source>
        <strain evidence="8">SPO-2</strain>
    </source>
</reference>
<keyword evidence="6" id="KW-0560">Oxidoreductase</keyword>
<gene>
    <name evidence="8" type="ORF">LOD99_6480</name>
</gene>
<evidence type="ECO:0000256" key="2">
    <source>
        <dbReference type="ARBA" id="ARBA00022434"/>
    </source>
</evidence>
<dbReference type="PROSITE" id="PS00204">
    <property type="entry name" value="FERRITIN_2"/>
    <property type="match status" value="1"/>
</dbReference>
<dbReference type="Proteomes" id="UP001165289">
    <property type="component" value="Unassembled WGS sequence"/>
</dbReference>
<organism evidence="8 9">
    <name type="scientific">Oopsacas minuta</name>
    <dbReference type="NCBI Taxonomy" id="111878"/>
    <lineage>
        <taxon>Eukaryota</taxon>
        <taxon>Metazoa</taxon>
        <taxon>Porifera</taxon>
        <taxon>Hexactinellida</taxon>
        <taxon>Hexasterophora</taxon>
        <taxon>Lyssacinosida</taxon>
        <taxon>Leucopsacidae</taxon>
        <taxon>Oopsacas</taxon>
    </lineage>
</organism>
<evidence type="ECO:0000259" key="7">
    <source>
        <dbReference type="PROSITE" id="PS50905"/>
    </source>
</evidence>
<dbReference type="InterPro" id="IPR001519">
    <property type="entry name" value="Ferritin"/>
</dbReference>
<feature type="binding site" evidence="5">
    <location>
        <position position="64"/>
    </location>
    <ligand>
        <name>Fe cation</name>
        <dbReference type="ChEBI" id="CHEBI:24875"/>
        <label>1</label>
    </ligand>
</feature>
<evidence type="ECO:0000256" key="5">
    <source>
        <dbReference type="PIRSR" id="PIRSR601519-1"/>
    </source>
</evidence>
<dbReference type="GO" id="GO:0004322">
    <property type="term" value="F:ferroxidase activity"/>
    <property type="evidence" value="ECO:0007669"/>
    <property type="project" value="UniProtKB-EC"/>
</dbReference>
<dbReference type="EC" id="1.16.3.1" evidence="6"/>
<dbReference type="GO" id="GO:0008198">
    <property type="term" value="F:ferrous iron binding"/>
    <property type="evidence" value="ECO:0007669"/>
    <property type="project" value="TreeGrafter"/>
</dbReference>